<gene>
    <name evidence="10" type="ORF">URODEC1_LOCUS121421</name>
</gene>
<keyword evidence="6" id="KW-0175">Coiled coil</keyword>
<evidence type="ECO:0000259" key="9">
    <source>
        <dbReference type="Pfam" id="PF23598"/>
    </source>
</evidence>
<evidence type="ECO:0000256" key="3">
    <source>
        <dbReference type="ARBA" id="ARBA00022737"/>
    </source>
</evidence>
<proteinExistence type="inferred from homology"/>
<evidence type="ECO:0000259" key="8">
    <source>
        <dbReference type="Pfam" id="PF18052"/>
    </source>
</evidence>
<dbReference type="InterPro" id="IPR055414">
    <property type="entry name" value="LRR_R13L4/SHOC2-like"/>
</dbReference>
<evidence type="ECO:0000256" key="6">
    <source>
        <dbReference type="ARBA" id="ARBA00023054"/>
    </source>
</evidence>
<keyword evidence="4" id="KW-0547">Nucleotide-binding</keyword>
<dbReference type="SUPFAM" id="SSF52047">
    <property type="entry name" value="RNI-like"/>
    <property type="match status" value="1"/>
</dbReference>
<dbReference type="PANTHER" id="PTHR23155:SF1165">
    <property type="entry name" value="OS11G0676100 PROTEIN"/>
    <property type="match status" value="1"/>
</dbReference>
<dbReference type="Gene3D" id="3.80.10.10">
    <property type="entry name" value="Ribonuclease Inhibitor"/>
    <property type="match status" value="1"/>
</dbReference>
<evidence type="ECO:0000256" key="5">
    <source>
        <dbReference type="ARBA" id="ARBA00022821"/>
    </source>
</evidence>
<accession>A0ABC9H2K1</accession>
<protein>
    <submittedName>
        <fullName evidence="10">Uncharacterized protein</fullName>
    </submittedName>
</protein>
<dbReference type="AlphaFoldDB" id="A0ABC9H2K1"/>
<keyword evidence="2" id="KW-0433">Leucine-rich repeat</keyword>
<organism evidence="10 11">
    <name type="scientific">Urochloa decumbens</name>
    <dbReference type="NCBI Taxonomy" id="240449"/>
    <lineage>
        <taxon>Eukaryota</taxon>
        <taxon>Viridiplantae</taxon>
        <taxon>Streptophyta</taxon>
        <taxon>Embryophyta</taxon>
        <taxon>Tracheophyta</taxon>
        <taxon>Spermatophyta</taxon>
        <taxon>Magnoliopsida</taxon>
        <taxon>Liliopsida</taxon>
        <taxon>Poales</taxon>
        <taxon>Poaceae</taxon>
        <taxon>PACMAD clade</taxon>
        <taxon>Panicoideae</taxon>
        <taxon>Panicodae</taxon>
        <taxon>Paniceae</taxon>
        <taxon>Melinidinae</taxon>
        <taxon>Urochloa</taxon>
    </lineage>
</organism>
<reference evidence="10 11" key="1">
    <citation type="submission" date="2024-10" db="EMBL/GenBank/DDBJ databases">
        <authorList>
            <person name="Ryan C."/>
        </authorList>
    </citation>
    <scope>NUCLEOTIDE SEQUENCE [LARGE SCALE GENOMIC DNA]</scope>
</reference>
<keyword evidence="3" id="KW-0677">Repeat</keyword>
<keyword evidence="5" id="KW-0611">Plant defense</keyword>
<dbReference type="PANTHER" id="PTHR23155">
    <property type="entry name" value="DISEASE RESISTANCE PROTEIN RP"/>
    <property type="match status" value="1"/>
</dbReference>
<evidence type="ECO:0000313" key="11">
    <source>
        <dbReference type="Proteomes" id="UP001497457"/>
    </source>
</evidence>
<dbReference type="InterPro" id="IPR044974">
    <property type="entry name" value="Disease_R_plants"/>
</dbReference>
<comment type="similarity">
    <text evidence="1">Belongs to the disease resistance NB-LRR family.</text>
</comment>
<dbReference type="InterPro" id="IPR002182">
    <property type="entry name" value="NB-ARC"/>
</dbReference>
<dbReference type="GO" id="GO:0000166">
    <property type="term" value="F:nucleotide binding"/>
    <property type="evidence" value="ECO:0007669"/>
    <property type="project" value="UniProtKB-KW"/>
</dbReference>
<dbReference type="GO" id="GO:0006952">
    <property type="term" value="P:defense response"/>
    <property type="evidence" value="ECO:0007669"/>
    <property type="project" value="UniProtKB-KW"/>
</dbReference>
<feature type="domain" description="Disease resistance N-terminal" evidence="8">
    <location>
        <begin position="10"/>
        <end position="89"/>
    </location>
</feature>
<evidence type="ECO:0000313" key="10">
    <source>
        <dbReference type="EMBL" id="CAM0148073.1"/>
    </source>
</evidence>
<dbReference type="InterPro" id="IPR032675">
    <property type="entry name" value="LRR_dom_sf"/>
</dbReference>
<feature type="domain" description="NB-ARC" evidence="7">
    <location>
        <begin position="182"/>
        <end position="341"/>
    </location>
</feature>
<sequence>MAIILDSLAGSIVSKVHDVIIDEAIITLGVQEDLKELQRTMNQVQCFLNDAEQRRAEESAVNNWLSELKDAMYKADDIIDLARLEGNKLLVDDGSSSRCSATCIIFQLFTCLPNIQKRHEIAVRIRILNTELEKISKLGERFLKLHNMQPKEEDSVVRRMETCELVEPNLVGNETLLASTKLVEMILRHKDKKTYKIGIVGTGGVGKTTLAQKVYNDEKMKRAFSLRAWVCVSQGYSKNALLKEVLQKFGIVCKEDETIGELSRKLAAAAEKKSLFLVLDDIWQHEVWTNLLRIPLDTAATTIILVTTRNDTTAQVIGVEDVHRVQLMCDHTGWELLWKCMNINEESEVQNLRDIGMDIVGMCGGLPLAIKVIASILATKERTENEWRKFRNRSAWSMNKLPAELRGALYLSYDDLPRHLKQCFLYCALYPEREIMYGVDLIRFWIVEGFVEEQAGQLLDPCTVLTFPTKPVQFCRRASGPTSFQASSVIKFIPDCIGSLIHLRSLDLDESDISYLPESIGCIINLQVLNLQPCKTLNSLPLGITRLCKLRRLGLSETPINQVPKGIGGLKFLNDLEGFPVGHAIANFTQMQKGWTLEELGGLLRLRRLGIIKLEKADHCSTDSVLINKHHLKALDLQCTKHRDEPYSEQEVRNIEETFERLIPPHTLENLGIMNFFAKSYPTWLGTTHLSSLKYLALIYCGSCVHLPAIGQLPNLKYLEIRGATAAGKIGPEFFCCGIGNPGAKEAVAFPKLEKLMIVEMPNWEE</sequence>
<dbReference type="EMBL" id="CAXIPR030001184">
    <property type="protein sequence ID" value="CAM0148073.1"/>
    <property type="molecule type" value="Genomic_DNA"/>
</dbReference>
<evidence type="ECO:0000256" key="4">
    <source>
        <dbReference type="ARBA" id="ARBA00022741"/>
    </source>
</evidence>
<dbReference type="Pfam" id="PF18052">
    <property type="entry name" value="Rx_N"/>
    <property type="match status" value="1"/>
</dbReference>
<dbReference type="InterPro" id="IPR027417">
    <property type="entry name" value="P-loop_NTPase"/>
</dbReference>
<dbReference type="SUPFAM" id="SSF52540">
    <property type="entry name" value="P-loop containing nucleoside triphosphate hydrolases"/>
    <property type="match status" value="1"/>
</dbReference>
<dbReference type="FunFam" id="3.40.50.300:FF:001091">
    <property type="entry name" value="Probable disease resistance protein At1g61300"/>
    <property type="match status" value="1"/>
</dbReference>
<dbReference type="Gene3D" id="3.40.50.300">
    <property type="entry name" value="P-loop containing nucleotide triphosphate hydrolases"/>
    <property type="match status" value="1"/>
</dbReference>
<dbReference type="CDD" id="cd14798">
    <property type="entry name" value="RX-CC_like"/>
    <property type="match status" value="1"/>
</dbReference>
<feature type="domain" description="Disease resistance R13L4/SHOC-2-like LRR" evidence="9">
    <location>
        <begin position="496"/>
        <end position="759"/>
    </location>
</feature>
<dbReference type="GO" id="GO:0051707">
    <property type="term" value="P:response to other organism"/>
    <property type="evidence" value="ECO:0007669"/>
    <property type="project" value="UniProtKB-ARBA"/>
</dbReference>
<dbReference type="Pfam" id="PF23598">
    <property type="entry name" value="LRR_14"/>
    <property type="match status" value="1"/>
</dbReference>
<dbReference type="InterPro" id="IPR038005">
    <property type="entry name" value="RX-like_CC"/>
</dbReference>
<name>A0ABC9H2K1_9POAL</name>
<comment type="caution">
    <text evidence="10">The sequence shown here is derived from an EMBL/GenBank/DDBJ whole genome shotgun (WGS) entry which is preliminary data.</text>
</comment>
<dbReference type="InterPro" id="IPR042197">
    <property type="entry name" value="Apaf_helical"/>
</dbReference>
<evidence type="ECO:0000259" key="7">
    <source>
        <dbReference type="Pfam" id="PF00931"/>
    </source>
</evidence>
<dbReference type="PRINTS" id="PR00364">
    <property type="entry name" value="DISEASERSIST"/>
</dbReference>
<dbReference type="Pfam" id="PF00931">
    <property type="entry name" value="NB-ARC"/>
    <property type="match status" value="1"/>
</dbReference>
<evidence type="ECO:0000256" key="2">
    <source>
        <dbReference type="ARBA" id="ARBA00022614"/>
    </source>
</evidence>
<evidence type="ECO:0000256" key="1">
    <source>
        <dbReference type="ARBA" id="ARBA00008894"/>
    </source>
</evidence>
<dbReference type="Proteomes" id="UP001497457">
    <property type="component" value="Unassembled WGS sequence"/>
</dbReference>
<dbReference type="Gene3D" id="1.20.5.4130">
    <property type="match status" value="1"/>
</dbReference>
<dbReference type="InterPro" id="IPR041118">
    <property type="entry name" value="Rx_N"/>
</dbReference>
<keyword evidence="11" id="KW-1185">Reference proteome</keyword>
<dbReference type="Gene3D" id="1.10.8.430">
    <property type="entry name" value="Helical domain of apoptotic protease-activating factors"/>
    <property type="match status" value="1"/>
</dbReference>